<gene>
    <name evidence="1" type="ORF">SAMN04487967_3332</name>
</gene>
<dbReference type="PANTHER" id="PTHR37691">
    <property type="entry name" value="BLR3518 PROTEIN"/>
    <property type="match status" value="1"/>
</dbReference>
<dbReference type="SUPFAM" id="SSF75169">
    <property type="entry name" value="DsrEFH-like"/>
    <property type="match status" value="1"/>
</dbReference>
<organism evidence="1 2">
    <name type="scientific">Natronorubrum sediminis</name>
    <dbReference type="NCBI Taxonomy" id="640943"/>
    <lineage>
        <taxon>Archaea</taxon>
        <taxon>Methanobacteriati</taxon>
        <taxon>Methanobacteriota</taxon>
        <taxon>Stenosarchaea group</taxon>
        <taxon>Halobacteria</taxon>
        <taxon>Halobacteriales</taxon>
        <taxon>Natrialbaceae</taxon>
        <taxon>Natronorubrum</taxon>
    </lineage>
</organism>
<dbReference type="Gene3D" id="3.40.1260.10">
    <property type="entry name" value="DsrEFH-like"/>
    <property type="match status" value="1"/>
</dbReference>
<dbReference type="Proteomes" id="UP000199112">
    <property type="component" value="Unassembled WGS sequence"/>
</dbReference>
<reference evidence="2" key="1">
    <citation type="submission" date="2016-10" db="EMBL/GenBank/DDBJ databases">
        <authorList>
            <person name="Varghese N."/>
            <person name="Submissions S."/>
        </authorList>
    </citation>
    <scope>NUCLEOTIDE SEQUENCE [LARGE SCALE GENOMIC DNA]</scope>
    <source>
        <strain evidence="2">CGMCC 1.8981</strain>
    </source>
</reference>
<keyword evidence="2" id="KW-1185">Reference proteome</keyword>
<protein>
    <submittedName>
        <fullName evidence="1">Uncharacterized protein</fullName>
    </submittedName>
</protein>
<accession>A0A1H6G3L3</accession>
<dbReference type="InterPro" id="IPR003787">
    <property type="entry name" value="Sulphur_relay_DsrE/F-like"/>
</dbReference>
<proteinExistence type="predicted"/>
<dbReference type="Pfam" id="PF02635">
    <property type="entry name" value="DsrE"/>
    <property type="match status" value="1"/>
</dbReference>
<evidence type="ECO:0000313" key="1">
    <source>
        <dbReference type="EMBL" id="SEH17677.1"/>
    </source>
</evidence>
<sequence>MTTVSGNAATPMQTVFHLTTDDHDEQQTTLAIAENLTKDDSVEMDDVAVVAQSHGIEPLTADGEGSDTVESMLESGISFKACHNTLELKELSEEDLLEGVETVPSGGGELTRLQHEGYAYIRP</sequence>
<name>A0A1H6G3L3_9EURY</name>
<dbReference type="PANTHER" id="PTHR37691:SF1">
    <property type="entry name" value="BLR3518 PROTEIN"/>
    <property type="match status" value="1"/>
</dbReference>
<dbReference type="InterPro" id="IPR027396">
    <property type="entry name" value="DsrEFH-like"/>
</dbReference>
<dbReference type="AlphaFoldDB" id="A0A1H6G3L3"/>
<evidence type="ECO:0000313" key="2">
    <source>
        <dbReference type="Proteomes" id="UP000199112"/>
    </source>
</evidence>
<dbReference type="EMBL" id="FNWL01000004">
    <property type="protein sequence ID" value="SEH17677.1"/>
    <property type="molecule type" value="Genomic_DNA"/>
</dbReference>